<protein>
    <submittedName>
        <fullName evidence="2">Uncharacterized protein</fullName>
    </submittedName>
</protein>
<sequence length="96" mass="11224">MAKRVQFSGDVAVESTFANEDYDRTAQEVAKLTYSDMMDLLKMKSQWRRDMERMMTERANREEEEQTILLPPQDDSPHHHQQQQASVFASAQEICT</sequence>
<keyword evidence="3" id="KW-1185">Reference proteome</keyword>
<accession>A0A168R2V9</accession>
<evidence type="ECO:0000313" key="3">
    <source>
        <dbReference type="Proteomes" id="UP000078561"/>
    </source>
</evidence>
<dbReference type="Proteomes" id="UP000078561">
    <property type="component" value="Unassembled WGS sequence"/>
</dbReference>
<feature type="region of interest" description="Disordered" evidence="1">
    <location>
        <begin position="70"/>
        <end position="96"/>
    </location>
</feature>
<reference evidence="2" key="1">
    <citation type="submission" date="2016-04" db="EMBL/GenBank/DDBJ databases">
        <authorList>
            <person name="Evans L.H."/>
            <person name="Alamgir A."/>
            <person name="Owens N."/>
            <person name="Weber N.D."/>
            <person name="Virtaneva K."/>
            <person name="Barbian K."/>
            <person name="Babar A."/>
            <person name="Rosenke K."/>
        </authorList>
    </citation>
    <scope>NUCLEOTIDE SEQUENCE [LARGE SCALE GENOMIC DNA]</scope>
    <source>
        <strain evidence="2">CBS 101.48</strain>
    </source>
</reference>
<gene>
    <name evidence="2" type="primary">ABSGL_11881.1 scaffold 12357</name>
</gene>
<feature type="compositionally biased region" description="Polar residues" evidence="1">
    <location>
        <begin position="85"/>
        <end position="96"/>
    </location>
</feature>
<dbReference type="AlphaFoldDB" id="A0A168R2V9"/>
<dbReference type="OrthoDB" id="5596610at2759"/>
<organism evidence="2">
    <name type="scientific">Absidia glauca</name>
    <name type="common">Pin mould</name>
    <dbReference type="NCBI Taxonomy" id="4829"/>
    <lineage>
        <taxon>Eukaryota</taxon>
        <taxon>Fungi</taxon>
        <taxon>Fungi incertae sedis</taxon>
        <taxon>Mucoromycota</taxon>
        <taxon>Mucoromycotina</taxon>
        <taxon>Mucoromycetes</taxon>
        <taxon>Mucorales</taxon>
        <taxon>Cunninghamellaceae</taxon>
        <taxon>Absidia</taxon>
    </lineage>
</organism>
<dbReference type="InParanoid" id="A0A168R2V9"/>
<dbReference type="EMBL" id="LT554489">
    <property type="protein sequence ID" value="SAM06005.1"/>
    <property type="molecule type" value="Genomic_DNA"/>
</dbReference>
<evidence type="ECO:0000313" key="2">
    <source>
        <dbReference type="EMBL" id="SAM06005.1"/>
    </source>
</evidence>
<evidence type="ECO:0000256" key="1">
    <source>
        <dbReference type="SAM" id="MobiDB-lite"/>
    </source>
</evidence>
<proteinExistence type="predicted"/>
<name>A0A168R2V9_ABSGL</name>